<dbReference type="InterPro" id="IPR013783">
    <property type="entry name" value="Ig-like_fold"/>
</dbReference>
<keyword evidence="1" id="KW-0732">Signal</keyword>
<accession>A0A327R543</accession>
<feature type="chain" id="PRO_5016392717" evidence="1">
    <location>
        <begin position="18"/>
        <end position="543"/>
    </location>
</feature>
<dbReference type="InterPro" id="IPR036116">
    <property type="entry name" value="FN3_sf"/>
</dbReference>
<name>A0A327R543_9FLAO</name>
<evidence type="ECO:0000313" key="3">
    <source>
        <dbReference type="EMBL" id="RAJ11946.1"/>
    </source>
</evidence>
<dbReference type="AlphaFoldDB" id="A0A327R543"/>
<sequence>MKNNGVLLLFCCLSSLAYLMSPSIGSSTICAYSSVLPETSQVFKTTSTNTFSKTTFNSFEDNNATQTNSLDCTNLISPFNTETNVSIVTDLSWTIVAASSGYLLTVGSTCGGNDVLDNFDVGPIPFYTFTTPLLPNTQYYVTVTPYNTSESAIGCTEETFVTGSQIPICAALSNPINGAVDVSLSTDISWNAVDLAEGYYLTIGLTSGGTELVNNINVGNVTTYNFPNDLLPLTEVFVTIIPYNSYGSPSGCQEQSFTTKLSLPIEPDCSDIIFPTNNAIDVPLTSSLSWQAITNVEGYMLTIGTSSNSSDTLNNLDVGDVTTYNLTGVLEANTAYYVTIIPYNDFGNATGCLEVFFTTEDVIPECTYLISPYNGEFDVLENTSITWYSVNNANGYSLSLGTTINGTDLVNNLDVFDTSYTPILDWPEGETIYVSITPYNDVGEAFGCQQESFTIIDYPIHAPSFFTANGDAYNNTWKVTDTEHEVKQIFIFDRYGKLLKTITNTNEGWDGTFKGSKLPTDDYWYFIELFDGRTQKGHFTLKR</sequence>
<protein>
    <submittedName>
        <fullName evidence="3">Gliding motility-associated-like protein</fullName>
    </submittedName>
</protein>
<keyword evidence="4" id="KW-1185">Reference proteome</keyword>
<feature type="domain" description="Fibronectin type-III" evidence="2">
    <location>
        <begin position="271"/>
        <end position="362"/>
    </location>
</feature>
<dbReference type="Pfam" id="PF13585">
    <property type="entry name" value="CHU_C"/>
    <property type="match status" value="1"/>
</dbReference>
<evidence type="ECO:0000259" key="2">
    <source>
        <dbReference type="PROSITE" id="PS50853"/>
    </source>
</evidence>
<feature type="signal peptide" evidence="1">
    <location>
        <begin position="1"/>
        <end position="17"/>
    </location>
</feature>
<comment type="caution">
    <text evidence="3">The sequence shown here is derived from an EMBL/GenBank/DDBJ whole genome shotgun (WGS) entry which is preliminary data.</text>
</comment>
<dbReference type="InterPro" id="IPR026341">
    <property type="entry name" value="T9SS_type_B"/>
</dbReference>
<proteinExistence type="predicted"/>
<dbReference type="Proteomes" id="UP000248703">
    <property type="component" value="Unassembled WGS sequence"/>
</dbReference>
<organism evidence="3 4">
    <name type="scientific">Olleya aquimaris</name>
    <dbReference type="NCBI Taxonomy" id="639310"/>
    <lineage>
        <taxon>Bacteria</taxon>
        <taxon>Pseudomonadati</taxon>
        <taxon>Bacteroidota</taxon>
        <taxon>Flavobacteriia</taxon>
        <taxon>Flavobacteriales</taxon>
        <taxon>Flavobacteriaceae</taxon>
    </lineage>
</organism>
<dbReference type="SUPFAM" id="SSF49265">
    <property type="entry name" value="Fibronectin type III"/>
    <property type="match status" value="2"/>
</dbReference>
<gene>
    <name evidence="3" type="ORF">LY08_02446</name>
</gene>
<dbReference type="InterPro" id="IPR003961">
    <property type="entry name" value="FN3_dom"/>
</dbReference>
<dbReference type="PROSITE" id="PS50853">
    <property type="entry name" value="FN3"/>
    <property type="match status" value="1"/>
</dbReference>
<evidence type="ECO:0000313" key="4">
    <source>
        <dbReference type="Proteomes" id="UP000248703"/>
    </source>
</evidence>
<evidence type="ECO:0000256" key="1">
    <source>
        <dbReference type="SAM" id="SignalP"/>
    </source>
</evidence>
<reference evidence="3 4" key="1">
    <citation type="submission" date="2018-06" db="EMBL/GenBank/DDBJ databases">
        <title>Genomic Encyclopedia of Archaeal and Bacterial Type Strains, Phase II (KMG-II): from individual species to whole genera.</title>
        <authorList>
            <person name="Goeker M."/>
        </authorList>
    </citation>
    <scope>NUCLEOTIDE SEQUENCE [LARGE SCALE GENOMIC DNA]</scope>
    <source>
        <strain evidence="3 4">DSM 24464</strain>
    </source>
</reference>
<dbReference type="NCBIfam" id="TIGR04131">
    <property type="entry name" value="Bac_Flav_CTERM"/>
    <property type="match status" value="1"/>
</dbReference>
<dbReference type="EMBL" id="QLLO01000010">
    <property type="protein sequence ID" value="RAJ11946.1"/>
    <property type="molecule type" value="Genomic_DNA"/>
</dbReference>
<dbReference type="Gene3D" id="2.60.40.10">
    <property type="entry name" value="Immunoglobulins"/>
    <property type="match status" value="2"/>
</dbReference>